<gene>
    <name evidence="3" type="ORF">HANVADRAFT_1749</name>
</gene>
<sequence>MLNGSNKKQPQYYSNGLLKLEPKLPLTKSPDFKMLHVTLHYLKYYKFDCIGKIYIKDFPDTKEYSWSKLRQYFLTKEYGEVLLNPKNSFLYFTTKFEIAHKAYLYYIFNDIPRDEWPKYVSDWELLLKNSKRRKKELLDFLEVTNVNQKGDSFNYVDLLIKIPSAVTLTDAIMLRFYRVIDIFINAELFAFVQQIFLYDKAKKNIDDIDYVEIVRNFQKEKFFTSDDLLCMCYRIHQAYLYYKCFFPDNQKKWPIFARKWHFLLFPLEKINETDVEEMETNFITVKLDNRSENFDFQQENSLSNMIRKETVEFPNKAYATRYSKPIKIKIENDFTQNTVEPKLGLSKIDFQIKKVDIPFNKFESYQGKSNPVRYVNKNKNSLSVKNSQIAPHFQKSFDTTVKNSSMQKDIQFQQSSLVKNKTHKLGKKKHHKNRNKHINPTTKNKYKKISKSLRKLENDLLNFRTKDHSDISKLNHLVNQFSFDREQSMSQLGFFPFLLQNIATAVLPFALTTFFIQFRASYIMLVKTLECFLEQALTLGFSSTCSLLKTASSLCVKIVGII</sequence>
<accession>A0A1B7TFX0</accession>
<evidence type="ECO:0000313" key="3">
    <source>
        <dbReference type="EMBL" id="OBA27545.1"/>
    </source>
</evidence>
<dbReference type="EMBL" id="LXPE01000008">
    <property type="protein sequence ID" value="OBA27545.1"/>
    <property type="molecule type" value="Genomic_DNA"/>
</dbReference>
<keyword evidence="2" id="KW-1133">Transmembrane helix</keyword>
<feature type="compositionally biased region" description="Basic residues" evidence="1">
    <location>
        <begin position="421"/>
        <end position="437"/>
    </location>
</feature>
<dbReference type="Proteomes" id="UP000092321">
    <property type="component" value="Unassembled WGS sequence"/>
</dbReference>
<keyword evidence="4" id="KW-1185">Reference proteome</keyword>
<dbReference type="AlphaFoldDB" id="A0A1B7TFX0"/>
<feature type="region of interest" description="Disordered" evidence="1">
    <location>
        <begin position="421"/>
        <end position="440"/>
    </location>
</feature>
<keyword evidence="2" id="KW-0812">Transmembrane</keyword>
<feature type="transmembrane region" description="Helical" evidence="2">
    <location>
        <begin position="494"/>
        <end position="516"/>
    </location>
</feature>
<proteinExistence type="predicted"/>
<evidence type="ECO:0000313" key="4">
    <source>
        <dbReference type="Proteomes" id="UP000092321"/>
    </source>
</evidence>
<evidence type="ECO:0000256" key="2">
    <source>
        <dbReference type="SAM" id="Phobius"/>
    </source>
</evidence>
<protein>
    <submittedName>
        <fullName evidence="3">Uncharacterized protein</fullName>
    </submittedName>
</protein>
<evidence type="ECO:0000256" key="1">
    <source>
        <dbReference type="SAM" id="MobiDB-lite"/>
    </source>
</evidence>
<organism evidence="3 4">
    <name type="scientific">Hanseniaspora valbyensis NRRL Y-1626</name>
    <dbReference type="NCBI Taxonomy" id="766949"/>
    <lineage>
        <taxon>Eukaryota</taxon>
        <taxon>Fungi</taxon>
        <taxon>Dikarya</taxon>
        <taxon>Ascomycota</taxon>
        <taxon>Saccharomycotina</taxon>
        <taxon>Saccharomycetes</taxon>
        <taxon>Saccharomycodales</taxon>
        <taxon>Saccharomycodaceae</taxon>
        <taxon>Hanseniaspora</taxon>
    </lineage>
</organism>
<comment type="caution">
    <text evidence="3">The sequence shown here is derived from an EMBL/GenBank/DDBJ whole genome shotgun (WGS) entry which is preliminary data.</text>
</comment>
<keyword evidence="2" id="KW-0472">Membrane</keyword>
<name>A0A1B7TFX0_9ASCO</name>
<reference evidence="4" key="1">
    <citation type="journal article" date="2016" name="Proc. Natl. Acad. Sci. U.S.A.">
        <title>Comparative genomics of biotechnologically important yeasts.</title>
        <authorList>
            <person name="Riley R."/>
            <person name="Haridas S."/>
            <person name="Wolfe K.H."/>
            <person name="Lopes M.R."/>
            <person name="Hittinger C.T."/>
            <person name="Goeker M."/>
            <person name="Salamov A.A."/>
            <person name="Wisecaver J.H."/>
            <person name="Long T.M."/>
            <person name="Calvey C.H."/>
            <person name="Aerts A.L."/>
            <person name="Barry K.W."/>
            <person name="Choi C."/>
            <person name="Clum A."/>
            <person name="Coughlan A.Y."/>
            <person name="Deshpande S."/>
            <person name="Douglass A.P."/>
            <person name="Hanson S.J."/>
            <person name="Klenk H.-P."/>
            <person name="LaButti K.M."/>
            <person name="Lapidus A."/>
            <person name="Lindquist E.A."/>
            <person name="Lipzen A.M."/>
            <person name="Meier-Kolthoff J.P."/>
            <person name="Ohm R.A."/>
            <person name="Otillar R.P."/>
            <person name="Pangilinan J.L."/>
            <person name="Peng Y."/>
            <person name="Rokas A."/>
            <person name="Rosa C.A."/>
            <person name="Scheuner C."/>
            <person name="Sibirny A.A."/>
            <person name="Slot J.C."/>
            <person name="Stielow J.B."/>
            <person name="Sun H."/>
            <person name="Kurtzman C.P."/>
            <person name="Blackwell M."/>
            <person name="Grigoriev I.V."/>
            <person name="Jeffries T.W."/>
        </authorList>
    </citation>
    <scope>NUCLEOTIDE SEQUENCE [LARGE SCALE GENOMIC DNA]</scope>
    <source>
        <strain evidence="4">NRRL Y-1626</strain>
    </source>
</reference>